<dbReference type="HOGENOM" id="CLU_1397448_0_0_1"/>
<protein>
    <submittedName>
        <fullName evidence="1">Uncharacterized protein</fullName>
    </submittedName>
</protein>
<dbReference type="Proteomes" id="UP000008068">
    <property type="component" value="Unassembled WGS sequence"/>
</dbReference>
<dbReference type="AlphaFoldDB" id="G0MWQ5"/>
<evidence type="ECO:0000313" key="1">
    <source>
        <dbReference type="EMBL" id="EGT46318.1"/>
    </source>
</evidence>
<sequence length="189" mass="22152">MAVYTKIINIPIKDALYEIMIQHDQITDQMMIKVDGVEQNHEKKKAGLFGATNYKVKIGNKNSLTNRFRADEEKVVMVTTKKPWREDFQYSILIDGETIQAYKSHFEKKWVAWKLDANSEERIFLGVDQQNVWMGGRIIGKLNGFENINFAVRNVEGHITRNIKYGEQHFVAFYNNKKCVQLKYDEQEI</sequence>
<dbReference type="EMBL" id="GL379817">
    <property type="protein sequence ID" value="EGT46318.1"/>
    <property type="molecule type" value="Genomic_DNA"/>
</dbReference>
<dbReference type="InterPro" id="IPR038513">
    <property type="entry name" value="FAIM1_dom_sf"/>
</dbReference>
<proteinExistence type="predicted"/>
<dbReference type="Gene3D" id="2.40.128.180">
    <property type="match status" value="1"/>
</dbReference>
<reference evidence="2" key="1">
    <citation type="submission" date="2011-07" db="EMBL/GenBank/DDBJ databases">
        <authorList>
            <consortium name="Caenorhabditis brenneri Sequencing and Analysis Consortium"/>
            <person name="Wilson R.K."/>
        </authorList>
    </citation>
    <scope>NUCLEOTIDE SEQUENCE [LARGE SCALE GENOMIC DNA]</scope>
    <source>
        <strain evidence="2">PB2801</strain>
    </source>
</reference>
<dbReference type="Pfam" id="PF06905">
    <property type="entry name" value="FAIM1"/>
    <property type="match status" value="1"/>
</dbReference>
<keyword evidence="2" id="KW-1185">Reference proteome</keyword>
<accession>G0MWQ5</accession>
<organism evidence="2">
    <name type="scientific">Caenorhabditis brenneri</name>
    <name type="common">Nematode worm</name>
    <dbReference type="NCBI Taxonomy" id="135651"/>
    <lineage>
        <taxon>Eukaryota</taxon>
        <taxon>Metazoa</taxon>
        <taxon>Ecdysozoa</taxon>
        <taxon>Nematoda</taxon>
        <taxon>Chromadorea</taxon>
        <taxon>Rhabditida</taxon>
        <taxon>Rhabditina</taxon>
        <taxon>Rhabditomorpha</taxon>
        <taxon>Rhabditoidea</taxon>
        <taxon>Rhabditidae</taxon>
        <taxon>Peloderinae</taxon>
        <taxon>Caenorhabditis</taxon>
    </lineage>
</organism>
<gene>
    <name evidence="1" type="ORF">CAEBREN_11952</name>
</gene>
<dbReference type="GO" id="GO:0043066">
    <property type="term" value="P:negative regulation of apoptotic process"/>
    <property type="evidence" value="ECO:0007669"/>
    <property type="project" value="InterPro"/>
</dbReference>
<name>G0MWQ5_CAEBE</name>
<evidence type="ECO:0000313" key="2">
    <source>
        <dbReference type="Proteomes" id="UP000008068"/>
    </source>
</evidence>
<dbReference type="InParanoid" id="G0MWQ5"/>
<dbReference type="InterPro" id="IPR010695">
    <property type="entry name" value="FAIM1"/>
</dbReference>